<dbReference type="PANTHER" id="PTHR33542">
    <property type="entry name" value="SIROHYDROCHLORIN FERROCHELATASE, CHLOROPLASTIC"/>
    <property type="match status" value="1"/>
</dbReference>
<dbReference type="CDD" id="cd03414">
    <property type="entry name" value="CbiX_SirB_C"/>
    <property type="match status" value="1"/>
</dbReference>
<evidence type="ECO:0000313" key="5">
    <source>
        <dbReference type="Proteomes" id="UP001164472"/>
    </source>
</evidence>
<dbReference type="KEGG" id="asem:NNL22_18505"/>
<evidence type="ECO:0000313" key="4">
    <source>
        <dbReference type="EMBL" id="UZW74988.1"/>
    </source>
</evidence>
<dbReference type="Gene3D" id="3.40.50.1400">
    <property type="match status" value="2"/>
</dbReference>
<organism evidence="4 5">
    <name type="scientific">Alkalimarinus sediminis</name>
    <dbReference type="NCBI Taxonomy" id="1632866"/>
    <lineage>
        <taxon>Bacteria</taxon>
        <taxon>Pseudomonadati</taxon>
        <taxon>Pseudomonadota</taxon>
        <taxon>Gammaproteobacteria</taxon>
        <taxon>Alteromonadales</taxon>
        <taxon>Alteromonadaceae</taxon>
        <taxon>Alkalimarinus</taxon>
    </lineage>
</organism>
<keyword evidence="2" id="KW-0456">Lyase</keyword>
<dbReference type="Proteomes" id="UP001164472">
    <property type="component" value="Chromosome"/>
</dbReference>
<dbReference type="SUPFAM" id="SSF53800">
    <property type="entry name" value="Chelatase"/>
    <property type="match status" value="1"/>
</dbReference>
<proteinExistence type="predicted"/>
<protein>
    <submittedName>
        <fullName evidence="4">Sirohydrochlorin chelatase</fullName>
    </submittedName>
</protein>
<accession>A0A9E8HLN9</accession>
<evidence type="ECO:0000256" key="2">
    <source>
        <dbReference type="ARBA" id="ARBA00023239"/>
    </source>
</evidence>
<evidence type="ECO:0000256" key="3">
    <source>
        <dbReference type="SAM" id="MobiDB-lite"/>
    </source>
</evidence>
<dbReference type="AlphaFoldDB" id="A0A9E8HLN9"/>
<dbReference type="EMBL" id="CP101527">
    <property type="protein sequence ID" value="UZW74988.1"/>
    <property type="molecule type" value="Genomic_DNA"/>
</dbReference>
<dbReference type="GO" id="GO:0016829">
    <property type="term" value="F:lyase activity"/>
    <property type="evidence" value="ECO:0007669"/>
    <property type="project" value="UniProtKB-KW"/>
</dbReference>
<dbReference type="GO" id="GO:0046872">
    <property type="term" value="F:metal ion binding"/>
    <property type="evidence" value="ECO:0007669"/>
    <property type="project" value="UniProtKB-KW"/>
</dbReference>
<keyword evidence="5" id="KW-1185">Reference proteome</keyword>
<dbReference type="PANTHER" id="PTHR33542:SF3">
    <property type="entry name" value="SIROHYDROCHLORIN FERROCHELATASE, CHLOROPLASTIC"/>
    <property type="match status" value="1"/>
</dbReference>
<keyword evidence="1" id="KW-0479">Metal-binding</keyword>
<dbReference type="InterPro" id="IPR050963">
    <property type="entry name" value="Sirohydro_Cobaltochel/CbiX"/>
</dbReference>
<reference evidence="4" key="1">
    <citation type="submission" date="2022-07" db="EMBL/GenBank/DDBJ databases">
        <title>Alkalimarinus sp. nov., isolated from gut of a Alitta virens.</title>
        <authorList>
            <person name="Yang A.I."/>
            <person name="Shin N.-R."/>
        </authorList>
    </citation>
    <scope>NUCLEOTIDE SEQUENCE</scope>
    <source>
        <strain evidence="4">FA028</strain>
    </source>
</reference>
<sequence>MTDNQKPALLVVGHGSRDVDAVAEFHRLAEHFQEKYPDRLCATGFLEFARPVIAEGVDKLVAQGATKITAIPGMLMAAGHAKNDIPSELNTLQAEIEGIDITYGTHLGVHANMVRASAARIEEAEAKLIEKFGDDYDRKDTLLVVVGRGASDSDANSNISKITRMLEEGMGFGWAITCFSGVTSPLVDEALERAHGLGYKKVIVFPYFMFTGRLVKKIYEWADDYQAKYPDVTVVNAPYLNDHPLVLETFMEKMEEAENGTGNMNCQMCQYRVQILGSEHKVGAPQEGHHHHVRGSGTDADHGHSHDHHHGHSHSHDHHDHK</sequence>
<dbReference type="CDD" id="cd03416">
    <property type="entry name" value="CbiX_SirB_N"/>
    <property type="match status" value="1"/>
</dbReference>
<gene>
    <name evidence="4" type="ORF">NNL22_18505</name>
</gene>
<name>A0A9E8HLN9_9ALTE</name>
<evidence type="ECO:0000256" key="1">
    <source>
        <dbReference type="ARBA" id="ARBA00022723"/>
    </source>
</evidence>
<feature type="compositionally biased region" description="Basic residues" evidence="3">
    <location>
        <begin position="305"/>
        <end position="322"/>
    </location>
</feature>
<dbReference type="InterPro" id="IPR002762">
    <property type="entry name" value="CbiX-like"/>
</dbReference>
<dbReference type="Pfam" id="PF01903">
    <property type="entry name" value="CbiX"/>
    <property type="match status" value="2"/>
</dbReference>
<feature type="region of interest" description="Disordered" evidence="3">
    <location>
        <begin position="283"/>
        <end position="322"/>
    </location>
</feature>